<dbReference type="EMBL" id="CM056741">
    <property type="protein sequence ID" value="KAJ8686371.1"/>
    <property type="molecule type" value="Genomic_DNA"/>
</dbReference>
<accession>A0ACC2PTU7</accession>
<dbReference type="Proteomes" id="UP001239111">
    <property type="component" value="Chromosome 1"/>
</dbReference>
<evidence type="ECO:0000313" key="1">
    <source>
        <dbReference type="EMBL" id="KAJ8686371.1"/>
    </source>
</evidence>
<keyword evidence="2" id="KW-1185">Reference proteome</keyword>
<protein>
    <submittedName>
        <fullName evidence="1">Uncharacterized protein</fullName>
    </submittedName>
</protein>
<proteinExistence type="predicted"/>
<comment type="caution">
    <text evidence="1">The sequence shown here is derived from an EMBL/GenBank/DDBJ whole genome shotgun (WGS) entry which is preliminary data.</text>
</comment>
<evidence type="ECO:0000313" key="2">
    <source>
        <dbReference type="Proteomes" id="UP001239111"/>
    </source>
</evidence>
<organism evidence="1 2">
    <name type="scientific">Eretmocerus hayati</name>
    <dbReference type="NCBI Taxonomy" id="131215"/>
    <lineage>
        <taxon>Eukaryota</taxon>
        <taxon>Metazoa</taxon>
        <taxon>Ecdysozoa</taxon>
        <taxon>Arthropoda</taxon>
        <taxon>Hexapoda</taxon>
        <taxon>Insecta</taxon>
        <taxon>Pterygota</taxon>
        <taxon>Neoptera</taxon>
        <taxon>Endopterygota</taxon>
        <taxon>Hymenoptera</taxon>
        <taxon>Apocrita</taxon>
        <taxon>Proctotrupomorpha</taxon>
        <taxon>Chalcidoidea</taxon>
        <taxon>Aphelinidae</taxon>
        <taxon>Aphelininae</taxon>
        <taxon>Eretmocerus</taxon>
    </lineage>
</organism>
<name>A0ACC2PTU7_9HYME</name>
<sequence>MGDNNVKNILDKSIKNQEYRTRSNSVGASDRSIREFYTTVATKKRTNKDRSPEEAEGNAIKKHTKQEGIKGKGKEEEENLSEAEYLSLGMESLMKEIQNLTRKFEEESKERKDCFNKVKDIADTMKKDLEIRTGEWDKKWNELEKREEERNAKQDRVEERLSKLENLIKERGENMEIVNMPEREKEREDTINELTWRLEDTEKRARRNNIIIHGIAWQGENIREKIQEWIKEKLGIEVVIIRCWKIKGQEKTEGAECEKESMKREIMINKKKLKGSEVYIDKDLTFKERGIRRKLKAIAREQVEKGKRATVRDDTIIIEGCLWKWSEKDQNIFQTGKKWEEKKNQGAGQ</sequence>
<gene>
    <name evidence="1" type="ORF">QAD02_022165</name>
</gene>
<reference evidence="1" key="1">
    <citation type="submission" date="2023-04" db="EMBL/GenBank/DDBJ databases">
        <title>A chromosome-level genome assembly of the parasitoid wasp Eretmocerus hayati.</title>
        <authorList>
            <person name="Zhong Y."/>
            <person name="Liu S."/>
            <person name="Liu Y."/>
        </authorList>
    </citation>
    <scope>NUCLEOTIDE SEQUENCE</scope>
    <source>
        <strain evidence="1">ZJU_SS_LIU_2023</strain>
    </source>
</reference>